<dbReference type="PROSITE" id="PS00463">
    <property type="entry name" value="ZN2_CY6_FUNGAL_1"/>
    <property type="match status" value="1"/>
</dbReference>
<dbReference type="GO" id="GO:0003677">
    <property type="term" value="F:DNA binding"/>
    <property type="evidence" value="ECO:0007669"/>
    <property type="project" value="UniProtKB-KW"/>
</dbReference>
<dbReference type="SMART" id="SM00906">
    <property type="entry name" value="Fungal_trans"/>
    <property type="match status" value="1"/>
</dbReference>
<dbReference type="AlphaFoldDB" id="A0A9W9EK42"/>
<dbReference type="GO" id="GO:0008270">
    <property type="term" value="F:zinc ion binding"/>
    <property type="evidence" value="ECO:0007669"/>
    <property type="project" value="InterPro"/>
</dbReference>
<dbReference type="GO" id="GO:0006351">
    <property type="term" value="P:DNA-templated transcription"/>
    <property type="evidence" value="ECO:0007669"/>
    <property type="project" value="InterPro"/>
</dbReference>
<proteinExistence type="predicted"/>
<name>A0A9W9EK42_9EURO</name>
<evidence type="ECO:0000256" key="4">
    <source>
        <dbReference type="ARBA" id="ARBA00023163"/>
    </source>
</evidence>
<keyword evidence="3" id="KW-0238">DNA-binding</keyword>
<dbReference type="PANTHER" id="PTHR46910:SF39">
    <property type="entry name" value="ZN(II)2CYS6 TRANSCRIPTION FACTOR (EUROFUNG)"/>
    <property type="match status" value="1"/>
</dbReference>
<protein>
    <recommendedName>
        <fullName evidence="7">Zn(2)-C6 fungal-type domain-containing protein</fullName>
    </recommendedName>
</protein>
<organism evidence="8 9">
    <name type="scientific">Penicillium angulare</name>
    <dbReference type="NCBI Taxonomy" id="116970"/>
    <lineage>
        <taxon>Eukaryota</taxon>
        <taxon>Fungi</taxon>
        <taxon>Dikarya</taxon>
        <taxon>Ascomycota</taxon>
        <taxon>Pezizomycotina</taxon>
        <taxon>Eurotiomycetes</taxon>
        <taxon>Eurotiomycetidae</taxon>
        <taxon>Eurotiales</taxon>
        <taxon>Aspergillaceae</taxon>
        <taxon>Penicillium</taxon>
    </lineage>
</organism>
<dbReference type="OrthoDB" id="3266505at2759"/>
<dbReference type="Pfam" id="PF00172">
    <property type="entry name" value="Zn_clus"/>
    <property type="match status" value="1"/>
</dbReference>
<dbReference type="SUPFAM" id="SSF57701">
    <property type="entry name" value="Zn2/Cys6 DNA-binding domain"/>
    <property type="match status" value="1"/>
</dbReference>
<reference evidence="8" key="2">
    <citation type="journal article" date="2023" name="IMA Fungus">
        <title>Comparative genomic study of the Penicillium genus elucidates a diverse pangenome and 15 lateral gene transfer events.</title>
        <authorList>
            <person name="Petersen C."/>
            <person name="Sorensen T."/>
            <person name="Nielsen M.R."/>
            <person name="Sondergaard T.E."/>
            <person name="Sorensen J.L."/>
            <person name="Fitzpatrick D.A."/>
            <person name="Frisvad J.C."/>
            <person name="Nielsen K.L."/>
        </authorList>
    </citation>
    <scope>NUCLEOTIDE SEQUENCE</scope>
    <source>
        <strain evidence="8">IBT 30069</strain>
    </source>
</reference>
<dbReference type="InterPro" id="IPR050987">
    <property type="entry name" value="AtrR-like"/>
</dbReference>
<dbReference type="GO" id="GO:0000981">
    <property type="term" value="F:DNA-binding transcription factor activity, RNA polymerase II-specific"/>
    <property type="evidence" value="ECO:0007669"/>
    <property type="project" value="InterPro"/>
</dbReference>
<dbReference type="CDD" id="cd00067">
    <property type="entry name" value="GAL4"/>
    <property type="match status" value="1"/>
</dbReference>
<evidence type="ECO:0000259" key="7">
    <source>
        <dbReference type="PROSITE" id="PS50048"/>
    </source>
</evidence>
<dbReference type="InterPro" id="IPR001138">
    <property type="entry name" value="Zn2Cys6_DnaBD"/>
</dbReference>
<accession>A0A9W9EK42</accession>
<dbReference type="PANTHER" id="PTHR46910">
    <property type="entry name" value="TRANSCRIPTION FACTOR PDR1"/>
    <property type="match status" value="1"/>
</dbReference>
<dbReference type="Proteomes" id="UP001149165">
    <property type="component" value="Unassembled WGS sequence"/>
</dbReference>
<dbReference type="SMART" id="SM00066">
    <property type="entry name" value="GAL4"/>
    <property type="match status" value="1"/>
</dbReference>
<evidence type="ECO:0000256" key="3">
    <source>
        <dbReference type="ARBA" id="ARBA00023125"/>
    </source>
</evidence>
<evidence type="ECO:0000256" key="2">
    <source>
        <dbReference type="ARBA" id="ARBA00023015"/>
    </source>
</evidence>
<dbReference type="Gene3D" id="4.10.240.10">
    <property type="entry name" value="Zn(2)-C6 fungal-type DNA-binding domain"/>
    <property type="match status" value="1"/>
</dbReference>
<keyword evidence="4" id="KW-0804">Transcription</keyword>
<evidence type="ECO:0000313" key="8">
    <source>
        <dbReference type="EMBL" id="KAJ5083301.1"/>
    </source>
</evidence>
<dbReference type="Pfam" id="PF04082">
    <property type="entry name" value="Fungal_trans"/>
    <property type="match status" value="1"/>
</dbReference>
<gene>
    <name evidence="8" type="ORF">N7456_012728</name>
</gene>
<dbReference type="EMBL" id="JAPQKH010000008">
    <property type="protein sequence ID" value="KAJ5083301.1"/>
    <property type="molecule type" value="Genomic_DNA"/>
</dbReference>
<dbReference type="InterPro" id="IPR007219">
    <property type="entry name" value="XnlR_reg_dom"/>
</dbReference>
<evidence type="ECO:0000256" key="1">
    <source>
        <dbReference type="ARBA" id="ARBA00022723"/>
    </source>
</evidence>
<keyword evidence="9" id="KW-1185">Reference proteome</keyword>
<keyword evidence="2" id="KW-0805">Transcription regulation</keyword>
<feature type="compositionally biased region" description="Polar residues" evidence="6">
    <location>
        <begin position="78"/>
        <end position="94"/>
    </location>
</feature>
<keyword evidence="1" id="KW-0479">Metal-binding</keyword>
<evidence type="ECO:0000313" key="9">
    <source>
        <dbReference type="Proteomes" id="UP001149165"/>
    </source>
</evidence>
<dbReference type="CDD" id="cd12148">
    <property type="entry name" value="fungal_TF_MHR"/>
    <property type="match status" value="1"/>
</dbReference>
<comment type="caution">
    <text evidence="8">The sequence shown here is derived from an EMBL/GenBank/DDBJ whole genome shotgun (WGS) entry which is preliminary data.</text>
</comment>
<dbReference type="InterPro" id="IPR036864">
    <property type="entry name" value="Zn2-C6_fun-type_DNA-bd_sf"/>
</dbReference>
<feature type="domain" description="Zn(2)-C6 fungal-type" evidence="7">
    <location>
        <begin position="11"/>
        <end position="40"/>
    </location>
</feature>
<dbReference type="PROSITE" id="PS50048">
    <property type="entry name" value="ZN2_CY6_FUNGAL_2"/>
    <property type="match status" value="1"/>
</dbReference>
<sequence length="503" mass="56942">MPRFKGRSQSACYYCRSQKVKCSGKHPCAKCVSSQKTCVFPSQERVVTIPESYVRRLESEIAQLRQLSRDDQRAATHASDQLATTSSNDSQTQGLLPERLIENSTTEHFVRKLKCVYAVRGQGTSRVSPFLTTSTQDATEYHDNNIHSTTSNYTYIPLETDNGQPRVVVKLPPYSYALYLLGQFESFMGFDYHWYEKKRFRARVNDIYDASKLQAIDKTWVCCLSVVLALGDSYNDSAGPSFLIDNRTCFLTDDATTNSEQINPRGIEFFKQGLLLLRPSYEEPTIEQVEALNLITFYCYSLNRRKTAYAYAGMALRLAMLLGLSKPRRQMTPLQQEHSKRVWWTTICMDVMTCTELSLKPAHGLDENSIELPDDSQLSADDAEEFSDARYLTAQVKLCRIKYQITQKVSELRFGNAAEAQAFIDPCLQALKNWRLDFAPVLAFTEEGEFSHDTVAFPSMRTIASLLLRYNQVGNAVINLQEGSADLLVFDTSSPPVVVKTTP</sequence>
<keyword evidence="5" id="KW-0539">Nucleus</keyword>
<feature type="region of interest" description="Disordered" evidence="6">
    <location>
        <begin position="68"/>
        <end position="95"/>
    </location>
</feature>
<evidence type="ECO:0000256" key="6">
    <source>
        <dbReference type="SAM" id="MobiDB-lite"/>
    </source>
</evidence>
<evidence type="ECO:0000256" key="5">
    <source>
        <dbReference type="ARBA" id="ARBA00023242"/>
    </source>
</evidence>
<reference evidence="8" key="1">
    <citation type="submission" date="2022-11" db="EMBL/GenBank/DDBJ databases">
        <authorList>
            <person name="Petersen C."/>
        </authorList>
    </citation>
    <scope>NUCLEOTIDE SEQUENCE</scope>
    <source>
        <strain evidence="8">IBT 30069</strain>
    </source>
</reference>